<comment type="subcellular location">
    <subcellularLocation>
        <location evidence="1">Cell membrane</location>
        <topology evidence="1">Lipid-anchor</topology>
    </subcellularLocation>
</comment>
<proteinExistence type="inferred from homology"/>
<feature type="domain" description="Fe/B12 periplasmic-binding" evidence="5">
    <location>
        <begin position="57"/>
        <end position="318"/>
    </location>
</feature>
<organism evidence="6 7">
    <name type="scientific">Candidatus Pseudogracilibacillus intestinigallinarum</name>
    <dbReference type="NCBI Taxonomy" id="2838742"/>
    <lineage>
        <taxon>Bacteria</taxon>
        <taxon>Bacillati</taxon>
        <taxon>Bacillota</taxon>
        <taxon>Bacilli</taxon>
        <taxon>Bacillales</taxon>
        <taxon>Bacillaceae</taxon>
        <taxon>Pseudogracilibacillus</taxon>
    </lineage>
</organism>
<keyword evidence="3" id="KW-0813">Transport</keyword>
<evidence type="ECO:0000313" key="7">
    <source>
        <dbReference type="Proteomes" id="UP000823937"/>
    </source>
</evidence>
<dbReference type="PROSITE" id="PS51257">
    <property type="entry name" value="PROKAR_LIPOPROTEIN"/>
    <property type="match status" value="1"/>
</dbReference>
<dbReference type="SUPFAM" id="SSF53807">
    <property type="entry name" value="Helical backbone' metal receptor"/>
    <property type="match status" value="1"/>
</dbReference>
<name>A0A9D1PNK2_9BACI</name>
<accession>A0A9D1PNK2</accession>
<dbReference type="EMBL" id="DXHX01000090">
    <property type="protein sequence ID" value="HIV74633.1"/>
    <property type="molecule type" value="Genomic_DNA"/>
</dbReference>
<dbReference type="GO" id="GO:0005886">
    <property type="term" value="C:plasma membrane"/>
    <property type="evidence" value="ECO:0007669"/>
    <property type="project" value="UniProtKB-SubCell"/>
</dbReference>
<evidence type="ECO:0000259" key="5">
    <source>
        <dbReference type="PROSITE" id="PS50983"/>
    </source>
</evidence>
<gene>
    <name evidence="6" type="ORF">H9895_06065</name>
</gene>
<dbReference type="InterPro" id="IPR051313">
    <property type="entry name" value="Bact_iron-sidero_bind"/>
</dbReference>
<dbReference type="CDD" id="cd01138">
    <property type="entry name" value="FeuA"/>
    <property type="match status" value="1"/>
</dbReference>
<dbReference type="GO" id="GO:1901678">
    <property type="term" value="P:iron coordination entity transport"/>
    <property type="evidence" value="ECO:0007669"/>
    <property type="project" value="UniProtKB-ARBA"/>
</dbReference>
<dbReference type="PANTHER" id="PTHR30532">
    <property type="entry name" value="IRON III DICITRATE-BINDING PERIPLASMIC PROTEIN"/>
    <property type="match status" value="1"/>
</dbReference>
<evidence type="ECO:0000313" key="6">
    <source>
        <dbReference type="EMBL" id="HIV74633.1"/>
    </source>
</evidence>
<evidence type="ECO:0000256" key="4">
    <source>
        <dbReference type="ARBA" id="ARBA00022729"/>
    </source>
</evidence>
<comment type="caution">
    <text evidence="6">The sequence shown here is derived from an EMBL/GenBank/DDBJ whole genome shotgun (WGS) entry which is preliminary data.</text>
</comment>
<dbReference type="AlphaFoldDB" id="A0A9D1PNK2"/>
<dbReference type="GO" id="GO:0030288">
    <property type="term" value="C:outer membrane-bounded periplasmic space"/>
    <property type="evidence" value="ECO:0007669"/>
    <property type="project" value="TreeGrafter"/>
</dbReference>
<evidence type="ECO:0000256" key="3">
    <source>
        <dbReference type="ARBA" id="ARBA00022448"/>
    </source>
</evidence>
<keyword evidence="4" id="KW-0732">Signal</keyword>
<dbReference type="Gene3D" id="3.40.50.1980">
    <property type="entry name" value="Nitrogenase molybdenum iron protein domain"/>
    <property type="match status" value="2"/>
</dbReference>
<dbReference type="Proteomes" id="UP000823937">
    <property type="component" value="Unassembled WGS sequence"/>
</dbReference>
<reference evidence="6" key="1">
    <citation type="journal article" date="2021" name="PeerJ">
        <title>Extensive microbial diversity within the chicken gut microbiome revealed by metagenomics and culture.</title>
        <authorList>
            <person name="Gilroy R."/>
            <person name="Ravi A."/>
            <person name="Getino M."/>
            <person name="Pursley I."/>
            <person name="Horton D.L."/>
            <person name="Alikhan N.F."/>
            <person name="Baker D."/>
            <person name="Gharbi K."/>
            <person name="Hall N."/>
            <person name="Watson M."/>
            <person name="Adriaenssens E.M."/>
            <person name="Foster-Nyarko E."/>
            <person name="Jarju S."/>
            <person name="Secka A."/>
            <person name="Antonio M."/>
            <person name="Oren A."/>
            <person name="Chaudhuri R.R."/>
            <person name="La Ragione R."/>
            <person name="Hildebrand F."/>
            <person name="Pallen M.J."/>
        </authorList>
    </citation>
    <scope>NUCLEOTIDE SEQUENCE</scope>
    <source>
        <strain evidence="6">CHK169-2315</strain>
    </source>
</reference>
<comment type="similarity">
    <text evidence="2">Belongs to the bacterial solute-binding protein 8 family.</text>
</comment>
<dbReference type="Pfam" id="PF01497">
    <property type="entry name" value="Peripla_BP_2"/>
    <property type="match status" value="1"/>
</dbReference>
<dbReference type="PANTHER" id="PTHR30532:SF1">
    <property type="entry name" value="IRON(3+)-HYDROXAMATE-BINDING PROTEIN FHUD"/>
    <property type="match status" value="1"/>
</dbReference>
<dbReference type="PROSITE" id="PS50983">
    <property type="entry name" value="FE_B12_PBP"/>
    <property type="match status" value="1"/>
</dbReference>
<evidence type="ECO:0000256" key="1">
    <source>
        <dbReference type="ARBA" id="ARBA00004193"/>
    </source>
</evidence>
<evidence type="ECO:0000256" key="2">
    <source>
        <dbReference type="ARBA" id="ARBA00008814"/>
    </source>
</evidence>
<reference evidence="6" key="2">
    <citation type="submission" date="2021-04" db="EMBL/GenBank/DDBJ databases">
        <authorList>
            <person name="Gilroy R."/>
        </authorList>
    </citation>
    <scope>NUCLEOTIDE SEQUENCE</scope>
    <source>
        <strain evidence="6">CHK169-2315</strain>
    </source>
</reference>
<protein>
    <submittedName>
        <fullName evidence="6">Iron-hydroxamate ABC transporter substrate-binding protein</fullName>
    </submittedName>
</protein>
<dbReference type="InterPro" id="IPR002491">
    <property type="entry name" value="ABC_transptr_periplasmic_BD"/>
</dbReference>
<sequence length="318" mass="35688">MLISRKVLVSFFSFLFILVGCQDNVSEDDPKEINDNKVDEHVLTDAMGNEVTIPANPDRVIASYLEDYLLALGITPIAQWAIHDGASIQDYLQKDLKDVPTIPYDLPFEVVTSFSPDLLIMSSADMVEGEKYEQYSKIAPTYVLDLENNSDWREKLLKIGEVFDKKEEAEQVLVTYDGKVKESKELLKESMGNPSVAAIWLVNNTFFIVSDKVSSGVVLYDDLGLEKPNVVEEISTTATDNWSEISLEKLAELDADHLFLVNSDKGNGAKMLEDPIWQDIPAVKKDQIYEYEADSAWLYSGPIANTQIIDDVMTSLIK</sequence>